<dbReference type="GO" id="GO:0030428">
    <property type="term" value="C:cell septum"/>
    <property type="evidence" value="ECO:0007669"/>
    <property type="project" value="TreeGrafter"/>
</dbReference>
<keyword evidence="6" id="KW-0131">Cell cycle</keyword>
<keyword evidence="7" id="KW-0175">Coiled coil</keyword>
<proteinExistence type="predicted"/>
<feature type="transmembrane region" description="Helical" evidence="8">
    <location>
        <begin position="21"/>
        <end position="42"/>
    </location>
</feature>
<keyword evidence="4 8" id="KW-1133">Transmembrane helix</keyword>
<dbReference type="InterPro" id="IPR007060">
    <property type="entry name" value="FtsL/DivIC"/>
</dbReference>
<sequence>MRGRIQPRNLRQQVKIERKKRNVIFFATITFALIYISISLLFGDMGFIKYLKLKKIKSTLETEIITLEKENKMLQAQIKALKEDPYYIEKYAREEFGMARPDEYIFQFENDKN</sequence>
<keyword evidence="2" id="KW-0132">Cell division</keyword>
<evidence type="ECO:0000256" key="5">
    <source>
        <dbReference type="ARBA" id="ARBA00023136"/>
    </source>
</evidence>
<protein>
    <recommendedName>
        <fullName evidence="10">Septum formation initiator</fullName>
    </recommendedName>
</protein>
<dbReference type="AlphaFoldDB" id="A0A5J4KYB9"/>
<comment type="caution">
    <text evidence="9">The sequence shown here is derived from an EMBL/GenBank/DDBJ whole genome shotgun (WGS) entry which is preliminary data.</text>
</comment>
<evidence type="ECO:0000256" key="6">
    <source>
        <dbReference type="ARBA" id="ARBA00023306"/>
    </source>
</evidence>
<evidence type="ECO:0000256" key="4">
    <source>
        <dbReference type="ARBA" id="ARBA00022989"/>
    </source>
</evidence>
<evidence type="ECO:0000256" key="7">
    <source>
        <dbReference type="SAM" id="Coils"/>
    </source>
</evidence>
<gene>
    <name evidence="9" type="ORF">A45J_2034</name>
</gene>
<dbReference type="GO" id="GO:0043093">
    <property type="term" value="P:FtsZ-dependent cytokinesis"/>
    <property type="evidence" value="ECO:0007669"/>
    <property type="project" value="TreeGrafter"/>
</dbReference>
<accession>A0A5J4KYB9</accession>
<keyword evidence="3 8" id="KW-0812">Transmembrane</keyword>
<dbReference type="PANTHER" id="PTHR37485">
    <property type="entry name" value="CELL DIVISION PROTEIN FTSB"/>
    <property type="match status" value="1"/>
</dbReference>
<dbReference type="InterPro" id="IPR023081">
    <property type="entry name" value="Cell_div_FtsB"/>
</dbReference>
<evidence type="ECO:0008006" key="10">
    <source>
        <dbReference type="Google" id="ProtNLM"/>
    </source>
</evidence>
<dbReference type="Pfam" id="PF04977">
    <property type="entry name" value="DivIC"/>
    <property type="match status" value="1"/>
</dbReference>
<keyword evidence="5 8" id="KW-0472">Membrane</keyword>
<organism evidence="9">
    <name type="scientific">hot springs metagenome</name>
    <dbReference type="NCBI Taxonomy" id="433727"/>
    <lineage>
        <taxon>unclassified sequences</taxon>
        <taxon>metagenomes</taxon>
        <taxon>ecological metagenomes</taxon>
    </lineage>
</organism>
<dbReference type="EMBL" id="BLAB01000001">
    <property type="protein sequence ID" value="GER94274.1"/>
    <property type="molecule type" value="Genomic_DNA"/>
</dbReference>
<evidence type="ECO:0000256" key="2">
    <source>
        <dbReference type="ARBA" id="ARBA00022618"/>
    </source>
</evidence>
<keyword evidence="1" id="KW-1003">Cell membrane</keyword>
<name>A0A5J4KYB9_9ZZZZ</name>
<feature type="coiled-coil region" evidence="7">
    <location>
        <begin position="50"/>
        <end position="84"/>
    </location>
</feature>
<dbReference type="PANTHER" id="PTHR37485:SF1">
    <property type="entry name" value="CELL DIVISION PROTEIN FTSB"/>
    <property type="match status" value="1"/>
</dbReference>
<evidence type="ECO:0000256" key="8">
    <source>
        <dbReference type="SAM" id="Phobius"/>
    </source>
</evidence>
<evidence type="ECO:0000256" key="1">
    <source>
        <dbReference type="ARBA" id="ARBA00022475"/>
    </source>
</evidence>
<reference evidence="9" key="1">
    <citation type="submission" date="2019-10" db="EMBL/GenBank/DDBJ databases">
        <title>Metagenomic sequencing of thiosulfate-disproportionating enrichment culture.</title>
        <authorList>
            <person name="Umezawa K."/>
            <person name="Kojima H."/>
            <person name="Fukui M."/>
        </authorList>
    </citation>
    <scope>NUCLEOTIDE SEQUENCE</scope>
    <source>
        <strain evidence="9">45J</strain>
    </source>
</reference>
<evidence type="ECO:0000313" key="9">
    <source>
        <dbReference type="EMBL" id="GER94274.1"/>
    </source>
</evidence>
<evidence type="ECO:0000256" key="3">
    <source>
        <dbReference type="ARBA" id="ARBA00022692"/>
    </source>
</evidence>